<dbReference type="FunCoup" id="A0A7M7NWY2">
    <property type="interactions" value="1836"/>
</dbReference>
<evidence type="ECO:0000313" key="16">
    <source>
        <dbReference type="Proteomes" id="UP000007110"/>
    </source>
</evidence>
<evidence type="ECO:0000256" key="12">
    <source>
        <dbReference type="PIRSR" id="PIRSR038084-3"/>
    </source>
</evidence>
<evidence type="ECO:0000256" key="6">
    <source>
        <dbReference type="ARBA" id="ARBA00023242"/>
    </source>
</evidence>
<evidence type="ECO:0000256" key="4">
    <source>
        <dbReference type="ARBA" id="ARBA00021268"/>
    </source>
</evidence>
<dbReference type="InParanoid" id="A0A7M7NWY2"/>
<protein>
    <recommendedName>
        <fullName evidence="4 9">Histone acetyltransferase type B catalytic subunit</fullName>
        <ecNumber evidence="3 9">2.3.1.48</ecNumber>
    </recommendedName>
</protein>
<feature type="active site" description="Proton donor/acceptor" evidence="10">
    <location>
        <position position="271"/>
    </location>
</feature>
<dbReference type="Gene3D" id="3.40.630.30">
    <property type="match status" value="1"/>
</dbReference>
<dbReference type="PANTHER" id="PTHR12046">
    <property type="entry name" value="HISTONE ACETYLTRANSFERASE TYPE B CATALYTIC SUBUNIT"/>
    <property type="match status" value="1"/>
</dbReference>
<dbReference type="GeneID" id="115918690"/>
<feature type="region of interest" description="Interaction with histone H4 N-terminus" evidence="11">
    <location>
        <begin position="56"/>
        <end position="58"/>
    </location>
</feature>
<dbReference type="Pfam" id="PF10394">
    <property type="entry name" value="Hat1_N"/>
    <property type="match status" value="1"/>
</dbReference>
<evidence type="ECO:0000256" key="11">
    <source>
        <dbReference type="PIRSR" id="PIRSR038084-2"/>
    </source>
</evidence>
<reference evidence="15" key="2">
    <citation type="submission" date="2021-01" db="UniProtKB">
        <authorList>
            <consortium name="EnsemblMetazoa"/>
        </authorList>
    </citation>
    <scope>IDENTIFICATION</scope>
</reference>
<dbReference type="Gene3D" id="1.10.10.390">
    <property type="match status" value="1"/>
</dbReference>
<dbReference type="OMA" id="HNANECI"/>
<comment type="catalytic activity">
    <reaction evidence="8 9">
        <text>L-lysyl-[protein] + acetyl-CoA = N(6)-acetyl-L-lysyl-[protein] + CoA + H(+)</text>
        <dbReference type="Rhea" id="RHEA:45948"/>
        <dbReference type="Rhea" id="RHEA-COMP:9752"/>
        <dbReference type="Rhea" id="RHEA-COMP:10731"/>
        <dbReference type="ChEBI" id="CHEBI:15378"/>
        <dbReference type="ChEBI" id="CHEBI:29969"/>
        <dbReference type="ChEBI" id="CHEBI:57287"/>
        <dbReference type="ChEBI" id="CHEBI:57288"/>
        <dbReference type="ChEBI" id="CHEBI:61930"/>
        <dbReference type="EC" id="2.3.1.48"/>
    </reaction>
</comment>
<feature type="domain" description="Histone acetyltransferase type B catalytic subunit C-terminal" evidence="14">
    <location>
        <begin position="281"/>
        <end position="332"/>
    </location>
</feature>
<evidence type="ECO:0000256" key="7">
    <source>
        <dbReference type="ARBA" id="ARBA00023315"/>
    </source>
</evidence>
<dbReference type="CDD" id="cd04301">
    <property type="entry name" value="NAT_SF"/>
    <property type="match status" value="1"/>
</dbReference>
<dbReference type="EC" id="2.3.1.48" evidence="3 9"/>
<keyword evidence="6" id="KW-0539">Nucleus</keyword>
<evidence type="ECO:0000313" key="15">
    <source>
        <dbReference type="EnsemblMetazoa" id="XP_030842939"/>
    </source>
</evidence>
<reference evidence="16" key="1">
    <citation type="submission" date="2015-02" db="EMBL/GenBank/DDBJ databases">
        <title>Genome sequencing for Strongylocentrotus purpuratus.</title>
        <authorList>
            <person name="Murali S."/>
            <person name="Liu Y."/>
            <person name="Vee V."/>
            <person name="English A."/>
            <person name="Wang M."/>
            <person name="Skinner E."/>
            <person name="Han Y."/>
            <person name="Muzny D.M."/>
            <person name="Worley K.C."/>
            <person name="Gibbs R.A."/>
        </authorList>
    </citation>
    <scope>NUCLEOTIDE SEQUENCE</scope>
</reference>
<evidence type="ECO:0000259" key="14">
    <source>
        <dbReference type="Pfam" id="PF21183"/>
    </source>
</evidence>
<dbReference type="InterPro" id="IPR013523">
    <property type="entry name" value="Hist_AcTrfase_HAT1_C"/>
</dbReference>
<keyword evidence="16" id="KW-1185">Reference proteome</keyword>
<evidence type="ECO:0000256" key="1">
    <source>
        <dbReference type="ARBA" id="ARBA00004123"/>
    </source>
</evidence>
<sequence>MAGAVANNMDSMRSALEEFISRANDVIEMKLVRSKEDIEDSTRSFAPEFTHQIFGENETVFGYRGLKVQLYFSAARLTPYLTYTFEEKVNPKKFDGVQADPILKPIVEKLEITPMDNLDRFVASLDEDVGFQPMGDLLHSYSNTDEAHGATRHFEIYKCNVMTPGFKEFHSHLQTFLWWFVDASSYIDFDDERWMYYTIFERYPHDGTKRYSTVGYSTVYRYYAYPDKIRPRISQVLILPPFQRQGHGAQFLETMYADFRKDTEVLDITVEDPSDDFVRLRDFIDCRACAQLPSFAPENLPKGLCDAMEKEALEKLKLNKKQVRKIYEILRLKSTDYSNTEHAKAYRLDVKKRLNIPFQKQKADYEKLKKVLKPEELTAAEEGTSLEERHQTLEKWFQLLLEDYRKVLDRLSMSN</sequence>
<dbReference type="InterPro" id="IPR037113">
    <property type="entry name" value="Hat1_N_sf"/>
</dbReference>
<evidence type="ECO:0000256" key="10">
    <source>
        <dbReference type="PIRSR" id="PIRSR038084-1"/>
    </source>
</evidence>
<keyword evidence="5 9" id="KW-0808">Transferase</keyword>
<dbReference type="Proteomes" id="UP000007110">
    <property type="component" value="Unassembled WGS sequence"/>
</dbReference>
<dbReference type="InterPro" id="IPR017380">
    <property type="entry name" value="Hist_AcTrfase_B-typ_cat-su"/>
</dbReference>
<organism evidence="15 16">
    <name type="scientific">Strongylocentrotus purpuratus</name>
    <name type="common">Purple sea urchin</name>
    <dbReference type="NCBI Taxonomy" id="7668"/>
    <lineage>
        <taxon>Eukaryota</taxon>
        <taxon>Metazoa</taxon>
        <taxon>Echinodermata</taxon>
        <taxon>Eleutherozoa</taxon>
        <taxon>Echinozoa</taxon>
        <taxon>Echinoidea</taxon>
        <taxon>Euechinoidea</taxon>
        <taxon>Echinacea</taxon>
        <taxon>Camarodonta</taxon>
        <taxon>Echinidea</taxon>
        <taxon>Strongylocentrotidae</taxon>
        <taxon>Strongylocentrotus</taxon>
    </lineage>
</organism>
<feature type="domain" description="Histone acetyl transferase HAT1 N-terminal" evidence="13">
    <location>
        <begin position="20"/>
        <end position="182"/>
    </location>
</feature>
<dbReference type="GO" id="GO:0000781">
    <property type="term" value="C:chromosome, telomeric region"/>
    <property type="evidence" value="ECO:0007669"/>
    <property type="project" value="GOC"/>
</dbReference>
<comment type="subcellular location">
    <subcellularLocation>
        <location evidence="1">Nucleus</location>
    </subcellularLocation>
</comment>
<proteinExistence type="inferred from homology"/>
<dbReference type="InterPro" id="IPR016181">
    <property type="entry name" value="Acyl_CoA_acyltransferase"/>
</dbReference>
<dbReference type="OrthoDB" id="10253098at2759"/>
<evidence type="ECO:0000259" key="13">
    <source>
        <dbReference type="Pfam" id="PF10394"/>
    </source>
</evidence>
<dbReference type="Gene3D" id="3.90.360.10">
    <property type="entry name" value="Histone acetyl transferase 1 (HAT1), N-terminal domain"/>
    <property type="match status" value="1"/>
</dbReference>
<feature type="site" description="Interaction with histone H4 N-terminus" evidence="12">
    <location>
        <position position="194"/>
    </location>
</feature>
<evidence type="ECO:0000256" key="2">
    <source>
        <dbReference type="ARBA" id="ARBA00010543"/>
    </source>
</evidence>
<dbReference type="GO" id="GO:0005634">
    <property type="term" value="C:nucleus"/>
    <property type="evidence" value="ECO:0007669"/>
    <property type="project" value="UniProtKB-SubCell"/>
</dbReference>
<name>A0A7M7NWY2_STRPU</name>
<dbReference type="AlphaFoldDB" id="A0A7M7NWY2"/>
<dbReference type="KEGG" id="spu:115918690"/>
<evidence type="ECO:0000256" key="5">
    <source>
        <dbReference type="ARBA" id="ARBA00022679"/>
    </source>
</evidence>
<keyword evidence="7 9" id="KW-0012">Acyltransferase</keyword>
<accession>A0A7M7NWY2</accession>
<dbReference type="RefSeq" id="XP_030842939.1">
    <property type="nucleotide sequence ID" value="XM_030987079.1"/>
</dbReference>
<evidence type="ECO:0000256" key="9">
    <source>
        <dbReference type="PIRNR" id="PIRNR038084"/>
    </source>
</evidence>
<evidence type="ECO:0000256" key="8">
    <source>
        <dbReference type="ARBA" id="ARBA00048017"/>
    </source>
</evidence>
<comment type="similarity">
    <text evidence="2 9">Belongs to the HAT1 family.</text>
</comment>
<dbReference type="EnsemblMetazoa" id="XM_030987079">
    <property type="protein sequence ID" value="XP_030842939"/>
    <property type="gene ID" value="LOC115918690"/>
</dbReference>
<dbReference type="Pfam" id="PF21183">
    <property type="entry name" value="HAT1_C"/>
    <property type="match status" value="1"/>
</dbReference>
<dbReference type="InterPro" id="IPR019467">
    <property type="entry name" value="Hat1_N"/>
</dbReference>
<dbReference type="PIRSF" id="PIRSF038084">
    <property type="entry name" value="HAT-B_cat"/>
    <property type="match status" value="1"/>
</dbReference>
<dbReference type="GO" id="GO:0031509">
    <property type="term" value="P:subtelomeric heterochromatin formation"/>
    <property type="evidence" value="ECO:0007669"/>
    <property type="project" value="InterPro"/>
</dbReference>
<dbReference type="SUPFAM" id="SSF55729">
    <property type="entry name" value="Acyl-CoA N-acyltransferases (Nat)"/>
    <property type="match status" value="1"/>
</dbReference>
<dbReference type="GO" id="GO:0010485">
    <property type="term" value="F:histone H4 acetyltransferase activity"/>
    <property type="evidence" value="ECO:0000318"/>
    <property type="project" value="GO_Central"/>
</dbReference>
<dbReference type="GO" id="GO:0042393">
    <property type="term" value="F:histone binding"/>
    <property type="evidence" value="ECO:0007669"/>
    <property type="project" value="InterPro"/>
</dbReference>
<dbReference type="InterPro" id="IPR048776">
    <property type="entry name" value="HAT1_C"/>
</dbReference>
<evidence type="ECO:0000256" key="3">
    <source>
        <dbReference type="ARBA" id="ARBA00013184"/>
    </source>
</evidence>
<feature type="region of interest" description="Interaction with histone H4 N-terminus" evidence="11">
    <location>
        <begin position="220"/>
        <end position="222"/>
    </location>
</feature>